<sequence>MNNIHQHAEHLLKAEEENHLVDCLTQDHPDLSLEDAYAIQDRLVELKQEAGHSISALKMGFTSKGKMRQMGIEDPIHGKVFEYMEESDGAKLVFDEYLHPKAEAELAFKLGGDISGAEVTAEEVLEKTECVFPMVEIIDSRYQDFKFTLPDVIADNTSAKRVVYSNQLFSPEDFRLDDIGVTLYKNGEAAIRGVSSFVMDHPANSVAALAKMLHERNGTGLRRGDLILTGGITEAVLLAKGDHVVTDFEGMGSVSFHVR</sequence>
<organism evidence="3 4">
    <name type="scientific">Salinicoccus bachuensis</name>
    <dbReference type="NCBI Taxonomy" id="3136731"/>
    <lineage>
        <taxon>Bacteria</taxon>
        <taxon>Bacillati</taxon>
        <taxon>Bacillota</taxon>
        <taxon>Bacilli</taxon>
        <taxon>Bacillales</taxon>
        <taxon>Staphylococcaceae</taxon>
        <taxon>Salinicoccus</taxon>
    </lineage>
</organism>
<keyword evidence="1" id="KW-0456">Lyase</keyword>
<reference evidence="4" key="1">
    <citation type="submission" date="2023-10" db="EMBL/GenBank/DDBJ databases">
        <title>Genome analysis and identification of Salinococcus sp. Bachu38 nov., a PGPR from the rhizosphere of Tamarix.</title>
        <authorList>
            <person name="Liang Z."/>
            <person name="Zhang X."/>
            <person name="Jia J."/>
            <person name="Chen X."/>
            <person name="Wang Y."/>
            <person name="Wang Q."/>
            <person name="Wang R."/>
        </authorList>
    </citation>
    <scope>NUCLEOTIDE SEQUENCE [LARGE SCALE GENOMIC DNA]</scope>
    <source>
        <strain evidence="4">Bachu38</strain>
    </source>
</reference>
<dbReference type="PANTHER" id="PTHR30143">
    <property type="entry name" value="ACID HYDRATASE"/>
    <property type="match status" value="1"/>
</dbReference>
<feature type="domain" description="Fumarylacetoacetase-like C-terminal" evidence="2">
    <location>
        <begin position="100"/>
        <end position="258"/>
    </location>
</feature>
<evidence type="ECO:0000313" key="4">
    <source>
        <dbReference type="Proteomes" id="UP001455384"/>
    </source>
</evidence>
<evidence type="ECO:0000259" key="2">
    <source>
        <dbReference type="Pfam" id="PF01557"/>
    </source>
</evidence>
<dbReference type="Proteomes" id="UP001455384">
    <property type="component" value="Chromosome"/>
</dbReference>
<protein>
    <submittedName>
        <fullName evidence="3">2-keto-4-pentenoate hydratase</fullName>
    </submittedName>
</protein>
<dbReference type="InterPro" id="IPR036663">
    <property type="entry name" value="Fumarylacetoacetase_C_sf"/>
</dbReference>
<accession>A0ABZ3CIN3</accession>
<gene>
    <name evidence="3" type="ORF">RQP18_11585</name>
</gene>
<dbReference type="SUPFAM" id="SSF56529">
    <property type="entry name" value="FAH"/>
    <property type="match status" value="1"/>
</dbReference>
<evidence type="ECO:0000256" key="1">
    <source>
        <dbReference type="ARBA" id="ARBA00023239"/>
    </source>
</evidence>
<evidence type="ECO:0000313" key="3">
    <source>
        <dbReference type="EMBL" id="WZX29286.1"/>
    </source>
</evidence>
<keyword evidence="4" id="KW-1185">Reference proteome</keyword>
<dbReference type="EMBL" id="CP138333">
    <property type="protein sequence ID" value="WZX29286.1"/>
    <property type="molecule type" value="Genomic_DNA"/>
</dbReference>
<dbReference type="InterPro" id="IPR011234">
    <property type="entry name" value="Fumarylacetoacetase-like_C"/>
</dbReference>
<dbReference type="RefSeq" id="WP_342387849.1">
    <property type="nucleotide sequence ID" value="NZ_CP138333.2"/>
</dbReference>
<dbReference type="PANTHER" id="PTHR30143:SF0">
    <property type="entry name" value="2-KETO-4-PENTENOATE HYDRATASE"/>
    <property type="match status" value="1"/>
</dbReference>
<dbReference type="Gene3D" id="3.90.850.10">
    <property type="entry name" value="Fumarylacetoacetase-like, C-terminal domain"/>
    <property type="match status" value="1"/>
</dbReference>
<name>A0ABZ3CIN3_9STAP</name>
<proteinExistence type="predicted"/>
<dbReference type="InterPro" id="IPR050772">
    <property type="entry name" value="Hydratase-Decarb/MhpD_sf"/>
</dbReference>
<dbReference type="Pfam" id="PF01557">
    <property type="entry name" value="FAA_hydrolase"/>
    <property type="match status" value="1"/>
</dbReference>